<proteinExistence type="predicted"/>
<evidence type="ECO:0000313" key="3">
    <source>
        <dbReference type="Proteomes" id="UP000242715"/>
    </source>
</evidence>
<dbReference type="Proteomes" id="UP000242715">
    <property type="component" value="Unassembled WGS sequence"/>
</dbReference>
<dbReference type="EMBL" id="DF973377">
    <property type="protein sequence ID" value="GAU28681.1"/>
    <property type="molecule type" value="Genomic_DNA"/>
</dbReference>
<reference evidence="3" key="1">
    <citation type="journal article" date="2017" name="Front. Plant Sci.">
        <title>Climate Clever Clovers: New Paradigm to Reduce the Environmental Footprint of Ruminants by Breeding Low Methanogenic Forages Utilizing Haplotype Variation.</title>
        <authorList>
            <person name="Kaur P."/>
            <person name="Appels R."/>
            <person name="Bayer P.E."/>
            <person name="Keeble-Gagnere G."/>
            <person name="Wang J."/>
            <person name="Hirakawa H."/>
            <person name="Shirasawa K."/>
            <person name="Vercoe P."/>
            <person name="Stefanova K."/>
            <person name="Durmic Z."/>
            <person name="Nichols P."/>
            <person name="Revell C."/>
            <person name="Isobe S.N."/>
            <person name="Edwards D."/>
            <person name="Erskine W."/>
        </authorList>
    </citation>
    <scope>NUCLEOTIDE SEQUENCE [LARGE SCALE GENOMIC DNA]</scope>
    <source>
        <strain evidence="3">cv. Daliak</strain>
    </source>
</reference>
<feature type="coiled-coil region" evidence="1">
    <location>
        <begin position="171"/>
        <end position="198"/>
    </location>
</feature>
<keyword evidence="1" id="KW-0175">Coiled coil</keyword>
<gene>
    <name evidence="2" type="ORF">TSUD_159630</name>
</gene>
<dbReference type="AlphaFoldDB" id="A0A2Z6MA21"/>
<dbReference type="OrthoDB" id="10626288at2759"/>
<sequence length="301" mass="33411">MENALENVIVSELFIFERFPHGCSLPQSRILHGAVGTTYRQKYVGQVGFLDFRRGFGCGFLGKSVLRSRFRMENEVSCVSSCWNDSNVVSGGEFKVLNTKRSMTCKNEKLLMGSRFIWLKCQGNDSLAYVNGNGLNVDYVEGSGEDAAVVPKSSVELDVPVEEGGRAEKEIGVEEQSVDELKELLQKALKELEVAQINSTIAAVYANRAEKNAQFLQQPDVIVPSAEEFSSNAKPLFRKLQKIPKKIKKIIASLPQQEVNEEEASLFDMLWLLLASVIFVPIFQNIPGGPVKVKEGFNLAI</sequence>
<accession>A0A2Z6MA21</accession>
<evidence type="ECO:0000313" key="2">
    <source>
        <dbReference type="EMBL" id="GAU28681.1"/>
    </source>
</evidence>
<keyword evidence="3" id="KW-1185">Reference proteome</keyword>
<name>A0A2Z6MA21_TRISU</name>
<protein>
    <submittedName>
        <fullName evidence="2">Uncharacterized protein</fullName>
    </submittedName>
</protein>
<evidence type="ECO:0000256" key="1">
    <source>
        <dbReference type="SAM" id="Coils"/>
    </source>
</evidence>
<organism evidence="2 3">
    <name type="scientific">Trifolium subterraneum</name>
    <name type="common">Subterranean clover</name>
    <dbReference type="NCBI Taxonomy" id="3900"/>
    <lineage>
        <taxon>Eukaryota</taxon>
        <taxon>Viridiplantae</taxon>
        <taxon>Streptophyta</taxon>
        <taxon>Embryophyta</taxon>
        <taxon>Tracheophyta</taxon>
        <taxon>Spermatophyta</taxon>
        <taxon>Magnoliopsida</taxon>
        <taxon>eudicotyledons</taxon>
        <taxon>Gunneridae</taxon>
        <taxon>Pentapetalae</taxon>
        <taxon>rosids</taxon>
        <taxon>fabids</taxon>
        <taxon>Fabales</taxon>
        <taxon>Fabaceae</taxon>
        <taxon>Papilionoideae</taxon>
        <taxon>50 kb inversion clade</taxon>
        <taxon>NPAAA clade</taxon>
        <taxon>Hologalegina</taxon>
        <taxon>IRL clade</taxon>
        <taxon>Trifolieae</taxon>
        <taxon>Trifolium</taxon>
    </lineage>
</organism>